<sequence length="67" mass="7309">IVLSVLHKQGSVKDGVTSEDGLAKEVPVTEAELEAAREAWQHGAARRPTPKPRTHPVYVYTSITCKV</sequence>
<comment type="caution">
    <text evidence="1">The sequence shown here is derived from an EMBL/GenBank/DDBJ whole genome shotgun (WGS) entry which is preliminary data.</text>
</comment>
<protein>
    <submittedName>
        <fullName evidence="1">Uncharacterized protein</fullName>
    </submittedName>
</protein>
<keyword evidence="2" id="KW-1185">Reference proteome</keyword>
<evidence type="ECO:0000313" key="2">
    <source>
        <dbReference type="Proteomes" id="UP001153148"/>
    </source>
</evidence>
<organism evidence="1 2">
    <name type="scientific">Timema podura</name>
    <name type="common">Walking stick</name>
    <dbReference type="NCBI Taxonomy" id="61482"/>
    <lineage>
        <taxon>Eukaryota</taxon>
        <taxon>Metazoa</taxon>
        <taxon>Ecdysozoa</taxon>
        <taxon>Arthropoda</taxon>
        <taxon>Hexapoda</taxon>
        <taxon>Insecta</taxon>
        <taxon>Pterygota</taxon>
        <taxon>Neoptera</taxon>
        <taxon>Polyneoptera</taxon>
        <taxon>Phasmatodea</taxon>
        <taxon>Timematodea</taxon>
        <taxon>Timematoidea</taxon>
        <taxon>Timematidae</taxon>
        <taxon>Timema</taxon>
    </lineage>
</organism>
<accession>A0ABN7PFB8</accession>
<feature type="non-terminal residue" evidence="1">
    <location>
        <position position="1"/>
    </location>
</feature>
<name>A0ABN7PFB8_TIMPD</name>
<proteinExistence type="predicted"/>
<reference evidence="1" key="1">
    <citation type="submission" date="2021-03" db="EMBL/GenBank/DDBJ databases">
        <authorList>
            <person name="Tran Van P."/>
        </authorList>
    </citation>
    <scope>NUCLEOTIDE SEQUENCE</scope>
</reference>
<gene>
    <name evidence="1" type="ORF">TPAB3V08_LOCUS12750</name>
</gene>
<evidence type="ECO:0000313" key="1">
    <source>
        <dbReference type="EMBL" id="CAG2065807.1"/>
    </source>
</evidence>
<dbReference type="Proteomes" id="UP001153148">
    <property type="component" value="Unassembled WGS sequence"/>
</dbReference>
<dbReference type="EMBL" id="CAJPIN010046954">
    <property type="protein sequence ID" value="CAG2065807.1"/>
    <property type="molecule type" value="Genomic_DNA"/>
</dbReference>